<evidence type="ECO:0000256" key="1">
    <source>
        <dbReference type="ARBA" id="ARBA00010641"/>
    </source>
</evidence>
<dbReference type="EMBL" id="SNWM01000002">
    <property type="protein sequence ID" value="TDO23352.1"/>
    <property type="molecule type" value="Genomic_DNA"/>
</dbReference>
<keyword evidence="8" id="KW-1185">Reference proteome</keyword>
<dbReference type="SUPFAM" id="SSF88659">
    <property type="entry name" value="Sigma3 and sigma4 domains of RNA polymerase sigma factors"/>
    <property type="match status" value="1"/>
</dbReference>
<dbReference type="Pfam" id="PF08281">
    <property type="entry name" value="Sigma70_r4_2"/>
    <property type="match status" value="1"/>
</dbReference>
<dbReference type="InterPro" id="IPR014284">
    <property type="entry name" value="RNA_pol_sigma-70_dom"/>
</dbReference>
<dbReference type="InterPro" id="IPR013249">
    <property type="entry name" value="RNA_pol_sigma70_r4_t2"/>
</dbReference>
<evidence type="ECO:0000256" key="4">
    <source>
        <dbReference type="ARBA" id="ARBA00023163"/>
    </source>
</evidence>
<gene>
    <name evidence="7" type="ORF">CLV32_2343</name>
</gene>
<proteinExistence type="inferred from homology"/>
<dbReference type="InterPro" id="IPR007627">
    <property type="entry name" value="RNA_pol_sigma70_r2"/>
</dbReference>
<keyword evidence="2" id="KW-0805">Transcription regulation</keyword>
<dbReference type="SUPFAM" id="SSF88946">
    <property type="entry name" value="Sigma2 domain of RNA polymerase sigma factors"/>
    <property type="match status" value="1"/>
</dbReference>
<dbReference type="Gene3D" id="1.10.1740.10">
    <property type="match status" value="1"/>
</dbReference>
<evidence type="ECO:0000313" key="7">
    <source>
        <dbReference type="EMBL" id="TDO23352.1"/>
    </source>
</evidence>
<dbReference type="Pfam" id="PF04542">
    <property type="entry name" value="Sigma70_r2"/>
    <property type="match status" value="1"/>
</dbReference>
<evidence type="ECO:0000256" key="2">
    <source>
        <dbReference type="ARBA" id="ARBA00023015"/>
    </source>
</evidence>
<dbReference type="NCBIfam" id="TIGR02937">
    <property type="entry name" value="sigma70-ECF"/>
    <property type="match status" value="1"/>
</dbReference>
<evidence type="ECO:0000313" key="8">
    <source>
        <dbReference type="Proteomes" id="UP000295499"/>
    </source>
</evidence>
<evidence type="ECO:0000259" key="5">
    <source>
        <dbReference type="Pfam" id="PF04542"/>
    </source>
</evidence>
<reference evidence="7 8" key="1">
    <citation type="submission" date="2019-03" db="EMBL/GenBank/DDBJ databases">
        <title>Genomic Encyclopedia of Archaeal and Bacterial Type Strains, Phase II (KMG-II): from individual species to whole genera.</title>
        <authorList>
            <person name="Goeker M."/>
        </authorList>
    </citation>
    <scope>NUCLEOTIDE SEQUENCE [LARGE SCALE GENOMIC DNA]</scope>
    <source>
        <strain evidence="7 8">DSM 19034</strain>
    </source>
</reference>
<dbReference type="InterPro" id="IPR013325">
    <property type="entry name" value="RNA_pol_sigma_r2"/>
</dbReference>
<dbReference type="OrthoDB" id="659948at2"/>
<dbReference type="GO" id="GO:0006352">
    <property type="term" value="P:DNA-templated transcription initiation"/>
    <property type="evidence" value="ECO:0007669"/>
    <property type="project" value="InterPro"/>
</dbReference>
<dbReference type="InterPro" id="IPR039425">
    <property type="entry name" value="RNA_pol_sigma-70-like"/>
</dbReference>
<accession>A0A4R6IMG7</accession>
<feature type="domain" description="RNA polymerase sigma factor 70 region 4 type 2" evidence="6">
    <location>
        <begin position="125"/>
        <end position="173"/>
    </location>
</feature>
<comment type="caution">
    <text evidence="7">The sequence shown here is derived from an EMBL/GenBank/DDBJ whole genome shotgun (WGS) entry which is preliminary data.</text>
</comment>
<dbReference type="AlphaFoldDB" id="A0A4R6IMG7"/>
<protein>
    <submittedName>
        <fullName evidence="7">RNA polymerase sigma-70 factor (ECF subfamily)</fullName>
    </submittedName>
</protein>
<evidence type="ECO:0000256" key="3">
    <source>
        <dbReference type="ARBA" id="ARBA00023082"/>
    </source>
</evidence>
<dbReference type="Gene3D" id="1.10.10.10">
    <property type="entry name" value="Winged helix-like DNA-binding domain superfamily/Winged helix DNA-binding domain"/>
    <property type="match status" value="1"/>
</dbReference>
<evidence type="ECO:0000259" key="6">
    <source>
        <dbReference type="Pfam" id="PF08281"/>
    </source>
</evidence>
<sequence>MKLPSDSSLVELVKKDDHVAYTTLVDRYWEDLYRHIWLKIKNTDDAKDIVQDIFLGLWKNRSTLMADDRGSLAPYLFRAAKYNIINYFSRPSITIADETALDLAVNAISTTQADDQILLKELQQLVDSEVDKLPERLKLPYRLSRDQELSIKEIALKLSVSEQTVKNNITSALNAVRFKISKHNNSDTTVSFVLALACVLHCK</sequence>
<dbReference type="Proteomes" id="UP000295499">
    <property type="component" value="Unassembled WGS sequence"/>
</dbReference>
<dbReference type="InterPro" id="IPR013324">
    <property type="entry name" value="RNA_pol_sigma_r3/r4-like"/>
</dbReference>
<dbReference type="RefSeq" id="WP_133555466.1">
    <property type="nucleotide sequence ID" value="NZ_SNWM01000002.1"/>
</dbReference>
<keyword evidence="3" id="KW-0731">Sigma factor</keyword>
<dbReference type="InterPro" id="IPR036388">
    <property type="entry name" value="WH-like_DNA-bd_sf"/>
</dbReference>
<name>A0A4R6IMG7_9SPHI</name>
<dbReference type="GO" id="GO:0016987">
    <property type="term" value="F:sigma factor activity"/>
    <property type="evidence" value="ECO:0007669"/>
    <property type="project" value="UniProtKB-KW"/>
</dbReference>
<organism evidence="7 8">
    <name type="scientific">Pedobacter duraquae</name>
    <dbReference type="NCBI Taxonomy" id="425511"/>
    <lineage>
        <taxon>Bacteria</taxon>
        <taxon>Pseudomonadati</taxon>
        <taxon>Bacteroidota</taxon>
        <taxon>Sphingobacteriia</taxon>
        <taxon>Sphingobacteriales</taxon>
        <taxon>Sphingobacteriaceae</taxon>
        <taxon>Pedobacter</taxon>
    </lineage>
</organism>
<dbReference type="PANTHER" id="PTHR43133">
    <property type="entry name" value="RNA POLYMERASE ECF-TYPE SIGMA FACTO"/>
    <property type="match status" value="1"/>
</dbReference>
<dbReference type="PANTHER" id="PTHR43133:SF46">
    <property type="entry name" value="RNA POLYMERASE SIGMA-70 FACTOR ECF SUBFAMILY"/>
    <property type="match status" value="1"/>
</dbReference>
<comment type="similarity">
    <text evidence="1">Belongs to the sigma-70 factor family. ECF subfamily.</text>
</comment>
<feature type="domain" description="RNA polymerase sigma-70 region 2" evidence="5">
    <location>
        <begin position="24"/>
        <end position="90"/>
    </location>
</feature>
<dbReference type="GO" id="GO:0003677">
    <property type="term" value="F:DNA binding"/>
    <property type="evidence" value="ECO:0007669"/>
    <property type="project" value="InterPro"/>
</dbReference>
<keyword evidence="4" id="KW-0804">Transcription</keyword>